<evidence type="ECO:0000259" key="9">
    <source>
        <dbReference type="Pfam" id="PF02838"/>
    </source>
</evidence>
<evidence type="ECO:0000256" key="7">
    <source>
        <dbReference type="SAM" id="SignalP"/>
    </source>
</evidence>
<keyword evidence="7" id="KW-0732">Signal</keyword>
<evidence type="ECO:0000313" key="10">
    <source>
        <dbReference type="EMBL" id="KAJ5220130.1"/>
    </source>
</evidence>
<dbReference type="InterPro" id="IPR017853">
    <property type="entry name" value="GH"/>
</dbReference>
<dbReference type="RefSeq" id="XP_058326960.1">
    <property type="nucleotide sequence ID" value="XM_058478630.1"/>
</dbReference>
<dbReference type="OrthoDB" id="428480at2759"/>
<dbReference type="AlphaFoldDB" id="A0A9W9TG19"/>
<comment type="similarity">
    <text evidence="2">Belongs to the glycosyl hydrolase 20 family.</text>
</comment>
<dbReference type="InterPro" id="IPR015882">
    <property type="entry name" value="HEX_bac_N"/>
</dbReference>
<reference evidence="10" key="1">
    <citation type="submission" date="2022-11" db="EMBL/GenBank/DDBJ databases">
        <authorList>
            <person name="Petersen C."/>
        </authorList>
    </citation>
    <scope>NUCLEOTIDE SEQUENCE</scope>
    <source>
        <strain evidence="10">IBT 19713</strain>
    </source>
</reference>
<feature type="signal peptide" evidence="7">
    <location>
        <begin position="1"/>
        <end position="21"/>
    </location>
</feature>
<dbReference type="InterPro" id="IPR052764">
    <property type="entry name" value="GH20_Enzymes"/>
</dbReference>
<evidence type="ECO:0000256" key="1">
    <source>
        <dbReference type="ARBA" id="ARBA00001231"/>
    </source>
</evidence>
<keyword evidence="5" id="KW-0326">Glycosidase</keyword>
<dbReference type="CDD" id="cd06564">
    <property type="entry name" value="GH20_DspB_LnbB-like"/>
    <property type="match status" value="1"/>
</dbReference>
<dbReference type="EC" id="3.2.1.52" evidence="3"/>
<dbReference type="EMBL" id="JAPQKS010000007">
    <property type="protein sequence ID" value="KAJ5220130.1"/>
    <property type="molecule type" value="Genomic_DNA"/>
</dbReference>
<dbReference type="Gene3D" id="3.30.379.10">
    <property type="entry name" value="Chitobiase/beta-hexosaminidase domain 2-like"/>
    <property type="match status" value="1"/>
</dbReference>
<evidence type="ECO:0000256" key="2">
    <source>
        <dbReference type="ARBA" id="ARBA00006285"/>
    </source>
</evidence>
<dbReference type="GO" id="GO:0005975">
    <property type="term" value="P:carbohydrate metabolic process"/>
    <property type="evidence" value="ECO:0007669"/>
    <property type="project" value="InterPro"/>
</dbReference>
<dbReference type="InterPro" id="IPR013320">
    <property type="entry name" value="ConA-like_dom_sf"/>
</dbReference>
<reference evidence="10" key="2">
    <citation type="journal article" date="2023" name="IMA Fungus">
        <title>Comparative genomic study of the Penicillium genus elucidates a diverse pangenome and 15 lateral gene transfer events.</title>
        <authorList>
            <person name="Petersen C."/>
            <person name="Sorensen T."/>
            <person name="Nielsen M.R."/>
            <person name="Sondergaard T.E."/>
            <person name="Sorensen J.L."/>
            <person name="Fitzpatrick D.A."/>
            <person name="Frisvad J.C."/>
            <person name="Nielsen K.L."/>
        </authorList>
    </citation>
    <scope>NUCLEOTIDE SEQUENCE</scope>
    <source>
        <strain evidence="10">IBT 19713</strain>
    </source>
</reference>
<sequence length="713" mass="78496">MKRGRLFQCAASALVWQGAYARLVTVPTIPFTETGGSYDLSQLTQIIVDSRYVNAVDHQGQTLIPPTLLGFAETFQGDLKSSLGLNLDLARGGASKENTIFLTLANNTQFRDVAGRFTSEGYRLEVTDDRIVVTGASPLGAWWATRSIIQAAAAGNSSMPQGAGVDAPGWASRGVMLDAGRKFFPADFLVEMCSYLSFFKQNTFHVHLSDNLYNNVDQYSRERSLDLYAAFRLWSDDPAVAGLNRRANESYTFDELNDVQKQCAKRGVTIIPEIEAPGHALVIVQWKPEIGLDTDLSMLNISHPETLPTMKTIWKTFLPWFHSKVVHIGADEYDSSLVADYTRFVNEMETFIRQETGGRKSMRIWGTFTPKEGANVSKSISYQHWDTGADKPYYDYLQNGYSVLNSDDYLYLVGGWSGSFPPQLELSKIFQGPYGKPYSPEVLDSSDKGDNPPRNNPRVLGELAALWNDYGSNATTVLQAYYSWRNALPALADKQWGGNVTEDEYRAAFDALHQAAPGQNLDRTIPSHSDVILNYSFDSHHGEMATDKSGNGYHGTLHGCKVSDKTLRLVDGCYLETPLRSKGRDYTLSFRVKPTSKMPGALFSGPDSVFMAGNGSISNVTLITGGNPYSLNYSLPLNVWTDVSLIGKGNTTLLTVSEKGAKSTTMEFLAKIGVNGEYFAWAPIGIEAPLARIGQGFNGLMQNIVLKNGAPDK</sequence>
<dbReference type="Pfam" id="PF02838">
    <property type="entry name" value="Glyco_hydro_20b"/>
    <property type="match status" value="1"/>
</dbReference>
<dbReference type="SUPFAM" id="SSF51445">
    <property type="entry name" value="(Trans)glycosidases"/>
    <property type="match status" value="1"/>
</dbReference>
<dbReference type="Pfam" id="PF00728">
    <property type="entry name" value="Glyco_hydro_20"/>
    <property type="match status" value="1"/>
</dbReference>
<evidence type="ECO:0000259" key="8">
    <source>
        <dbReference type="Pfam" id="PF00728"/>
    </source>
</evidence>
<dbReference type="SUPFAM" id="SSF49899">
    <property type="entry name" value="Concanavalin A-like lectins/glucanases"/>
    <property type="match status" value="1"/>
</dbReference>
<dbReference type="Proteomes" id="UP001150941">
    <property type="component" value="Unassembled WGS sequence"/>
</dbReference>
<dbReference type="Gene3D" id="3.20.20.80">
    <property type="entry name" value="Glycosidases"/>
    <property type="match status" value="1"/>
</dbReference>
<keyword evidence="4" id="KW-0378">Hydrolase</keyword>
<evidence type="ECO:0000256" key="3">
    <source>
        <dbReference type="ARBA" id="ARBA00012663"/>
    </source>
</evidence>
<evidence type="ECO:0000313" key="11">
    <source>
        <dbReference type="Proteomes" id="UP001150941"/>
    </source>
</evidence>
<keyword evidence="11" id="KW-1185">Reference proteome</keyword>
<dbReference type="GO" id="GO:0004563">
    <property type="term" value="F:beta-N-acetylhexosaminidase activity"/>
    <property type="evidence" value="ECO:0007669"/>
    <property type="project" value="UniProtKB-EC"/>
</dbReference>
<name>A0A9W9TG19_9EURO</name>
<accession>A0A9W9TG19</accession>
<evidence type="ECO:0000256" key="4">
    <source>
        <dbReference type="ARBA" id="ARBA00022801"/>
    </source>
</evidence>
<feature type="domain" description="Glycoside hydrolase family 20 catalytic" evidence="8">
    <location>
        <begin position="173"/>
        <end position="334"/>
    </location>
</feature>
<dbReference type="InterPro" id="IPR025705">
    <property type="entry name" value="Beta_hexosaminidase_sua/sub"/>
</dbReference>
<feature type="domain" description="Beta-hexosaminidase bacterial type N-terminal" evidence="9">
    <location>
        <begin position="72"/>
        <end position="163"/>
    </location>
</feature>
<proteinExistence type="inferred from homology"/>
<evidence type="ECO:0000256" key="5">
    <source>
        <dbReference type="ARBA" id="ARBA00023295"/>
    </source>
</evidence>
<dbReference type="PANTHER" id="PTHR43678">
    <property type="entry name" value="PUTATIVE (AFU_ORTHOLOGUE AFUA_2G00640)-RELATED"/>
    <property type="match status" value="1"/>
</dbReference>
<feature type="active site" description="Proton donor" evidence="6">
    <location>
        <position position="332"/>
    </location>
</feature>
<organism evidence="10 11">
    <name type="scientific">Penicillium chermesinum</name>
    <dbReference type="NCBI Taxonomy" id="63820"/>
    <lineage>
        <taxon>Eukaryota</taxon>
        <taxon>Fungi</taxon>
        <taxon>Dikarya</taxon>
        <taxon>Ascomycota</taxon>
        <taxon>Pezizomycotina</taxon>
        <taxon>Eurotiomycetes</taxon>
        <taxon>Eurotiomycetidae</taxon>
        <taxon>Eurotiales</taxon>
        <taxon>Aspergillaceae</taxon>
        <taxon>Penicillium</taxon>
    </lineage>
</organism>
<dbReference type="SUPFAM" id="SSF55545">
    <property type="entry name" value="beta-N-acetylhexosaminidase-like domain"/>
    <property type="match status" value="1"/>
</dbReference>
<dbReference type="PANTHER" id="PTHR43678:SF1">
    <property type="entry name" value="BETA-N-ACETYLHEXOSAMINIDASE"/>
    <property type="match status" value="1"/>
</dbReference>
<dbReference type="InterPro" id="IPR029018">
    <property type="entry name" value="Hex-like_dom2"/>
</dbReference>
<gene>
    <name evidence="10" type="ORF">N7468_009334</name>
</gene>
<comment type="catalytic activity">
    <reaction evidence="1">
        <text>Hydrolysis of terminal non-reducing N-acetyl-D-hexosamine residues in N-acetyl-beta-D-hexosaminides.</text>
        <dbReference type="EC" id="3.2.1.52"/>
    </reaction>
</comment>
<feature type="chain" id="PRO_5040988678" description="beta-N-acetylhexosaminidase" evidence="7">
    <location>
        <begin position="22"/>
        <end position="713"/>
    </location>
</feature>
<comment type="caution">
    <text evidence="10">The sequence shown here is derived from an EMBL/GenBank/DDBJ whole genome shotgun (WGS) entry which is preliminary data.</text>
</comment>
<dbReference type="PRINTS" id="PR00738">
    <property type="entry name" value="GLHYDRLASE20"/>
</dbReference>
<protein>
    <recommendedName>
        <fullName evidence="3">beta-N-acetylhexosaminidase</fullName>
        <ecNumber evidence="3">3.2.1.52</ecNumber>
    </recommendedName>
</protein>
<dbReference type="Gene3D" id="2.60.120.200">
    <property type="match status" value="1"/>
</dbReference>
<dbReference type="GeneID" id="83205933"/>
<dbReference type="InterPro" id="IPR015883">
    <property type="entry name" value="Glyco_hydro_20_cat"/>
</dbReference>
<evidence type="ECO:0000256" key="6">
    <source>
        <dbReference type="PIRSR" id="PIRSR625705-1"/>
    </source>
</evidence>